<comment type="caution">
    <text evidence="2">The sequence shown here is derived from an EMBL/GenBank/DDBJ whole genome shotgun (WGS) entry which is preliminary data.</text>
</comment>
<dbReference type="AlphaFoldDB" id="A0AAN4Y9R9"/>
<feature type="compositionally biased region" description="Basic and acidic residues" evidence="1">
    <location>
        <begin position="1"/>
        <end position="11"/>
    </location>
</feature>
<sequence>MSAADRPRDVEGSITTPSVDITQPANTSYDGVVDAAVNSSGTYNNSELNRLSRWSQQDPAFDFMFDPFIFWSSQETAGLLDNPLPNDSAEVAAHTTDSEELVLLPHSPHSGDSDQGDRSL</sequence>
<organism evidence="2 3">
    <name type="scientific">Aspergillus oryzae</name>
    <name type="common">Yellow koji mold</name>
    <dbReference type="NCBI Taxonomy" id="5062"/>
    <lineage>
        <taxon>Eukaryota</taxon>
        <taxon>Fungi</taxon>
        <taxon>Dikarya</taxon>
        <taxon>Ascomycota</taxon>
        <taxon>Pezizomycotina</taxon>
        <taxon>Eurotiomycetes</taxon>
        <taxon>Eurotiomycetidae</taxon>
        <taxon>Eurotiales</taxon>
        <taxon>Aspergillaceae</taxon>
        <taxon>Aspergillus</taxon>
        <taxon>Aspergillus subgen. Circumdati</taxon>
    </lineage>
</organism>
<evidence type="ECO:0000313" key="3">
    <source>
        <dbReference type="Proteomes" id="UP001165205"/>
    </source>
</evidence>
<protein>
    <submittedName>
        <fullName evidence="2">Unnamed protein product</fullName>
    </submittedName>
</protein>
<feature type="region of interest" description="Disordered" evidence="1">
    <location>
        <begin position="1"/>
        <end position="26"/>
    </location>
</feature>
<feature type="compositionally biased region" description="Basic and acidic residues" evidence="1">
    <location>
        <begin position="109"/>
        <end position="120"/>
    </location>
</feature>
<evidence type="ECO:0000313" key="2">
    <source>
        <dbReference type="EMBL" id="GMG22371.1"/>
    </source>
</evidence>
<name>A0AAN4Y9R9_ASPOZ</name>
<proteinExistence type="predicted"/>
<dbReference type="EMBL" id="BSYA01000001">
    <property type="protein sequence ID" value="GMG22371.1"/>
    <property type="molecule type" value="Genomic_DNA"/>
</dbReference>
<accession>A0AAN4Y9R9</accession>
<feature type="compositionally biased region" description="Polar residues" evidence="1">
    <location>
        <begin position="13"/>
        <end position="26"/>
    </location>
</feature>
<reference evidence="2" key="1">
    <citation type="submission" date="2023-04" db="EMBL/GenBank/DDBJ databases">
        <title>Aspergillus oryzae NBRC 4228.</title>
        <authorList>
            <person name="Ichikawa N."/>
            <person name="Sato H."/>
            <person name="Tonouchi N."/>
        </authorList>
    </citation>
    <scope>NUCLEOTIDE SEQUENCE</scope>
    <source>
        <strain evidence="2">NBRC 4228</strain>
    </source>
</reference>
<gene>
    <name evidence="2" type="ORF">Aory04_000002900</name>
</gene>
<dbReference type="Proteomes" id="UP001165205">
    <property type="component" value="Unassembled WGS sequence"/>
</dbReference>
<evidence type="ECO:0000256" key="1">
    <source>
        <dbReference type="SAM" id="MobiDB-lite"/>
    </source>
</evidence>
<feature type="region of interest" description="Disordered" evidence="1">
    <location>
        <begin position="81"/>
        <end position="120"/>
    </location>
</feature>